<organism evidence="1">
    <name type="scientific">marine sediment metagenome</name>
    <dbReference type="NCBI Taxonomy" id="412755"/>
    <lineage>
        <taxon>unclassified sequences</taxon>
        <taxon>metagenomes</taxon>
        <taxon>ecological metagenomes</taxon>
    </lineage>
</organism>
<sequence>NFETKMNKIHELIKENKEDLFGGMKNLEIKIVENLNSIIQNSINEVSSLNNPIEHVLKKYFQEIVSSDSTINNIWIINSVTKINEEIKKIINNSKEEITIIIPNLENYLSIEQLKEITSNLTIKIASSEAHTNSLVKKFKNINNLTYKTLQNDDLILAKADNDQIVIGIKQDSKDILSNFIGIGSNFEPFITLLNPVLQSIWEHAYTDTFYAAQKAKTKISTIIPSDLQDKKEATKIKKIPKKISEKQNVSPPPLNGQIKDLKKKLQEKIDFLSAVHPKTGDNAAVLIDTALNNLIQKISNLKGNEISKELQNIADLILEKKGFSVTLHKIRITINKYKNKSTLLDENDKKDIFQEIETWKQKLF</sequence>
<dbReference type="AlphaFoldDB" id="A0A0F9K5U4"/>
<accession>A0A0F9K5U4</accession>
<name>A0A0F9K5U4_9ZZZZ</name>
<evidence type="ECO:0000313" key="1">
    <source>
        <dbReference type="EMBL" id="KKM77363.1"/>
    </source>
</evidence>
<feature type="non-terminal residue" evidence="1">
    <location>
        <position position="1"/>
    </location>
</feature>
<gene>
    <name evidence="1" type="ORF">LCGC14_1370770</name>
</gene>
<reference evidence="1" key="1">
    <citation type="journal article" date="2015" name="Nature">
        <title>Complex archaea that bridge the gap between prokaryotes and eukaryotes.</title>
        <authorList>
            <person name="Spang A."/>
            <person name="Saw J.H."/>
            <person name="Jorgensen S.L."/>
            <person name="Zaremba-Niedzwiedzka K."/>
            <person name="Martijn J."/>
            <person name="Lind A.E."/>
            <person name="van Eijk R."/>
            <person name="Schleper C."/>
            <person name="Guy L."/>
            <person name="Ettema T.J."/>
        </authorList>
    </citation>
    <scope>NUCLEOTIDE SEQUENCE</scope>
</reference>
<comment type="caution">
    <text evidence="1">The sequence shown here is derived from an EMBL/GenBank/DDBJ whole genome shotgun (WGS) entry which is preliminary data.</text>
</comment>
<dbReference type="EMBL" id="LAZR01008655">
    <property type="protein sequence ID" value="KKM77363.1"/>
    <property type="molecule type" value="Genomic_DNA"/>
</dbReference>
<proteinExistence type="predicted"/>
<protein>
    <submittedName>
        <fullName evidence="1">Uncharacterized protein</fullName>
    </submittedName>
</protein>